<reference evidence="2" key="1">
    <citation type="submission" date="2022-12" db="EMBL/GenBank/DDBJ databases">
        <title>Polyphasic identification of a Novel Hot-Spring Cyanobacterium Ocullathermofonsia sinensis gen nov. sp. nov. and Genomic Insights on its Adaptations to the Thermal Habitat.</title>
        <authorList>
            <person name="Daroch M."/>
            <person name="Tang J."/>
            <person name="Jiang Y."/>
        </authorList>
    </citation>
    <scope>NUCLEOTIDE SEQUENCE</scope>
    <source>
        <strain evidence="2">PKUAC-SCTA174</strain>
    </source>
</reference>
<protein>
    <submittedName>
        <fullName evidence="2">Uncharacterized protein</fullName>
    </submittedName>
</protein>
<evidence type="ECO:0000313" key="2">
    <source>
        <dbReference type="EMBL" id="WAL61205.1"/>
    </source>
</evidence>
<dbReference type="EMBL" id="CP113797">
    <property type="protein sequence ID" value="WAL61205.1"/>
    <property type="molecule type" value="Genomic_DNA"/>
</dbReference>
<accession>A0A9E9CBU8</accession>
<proteinExistence type="predicted"/>
<evidence type="ECO:0000313" key="3">
    <source>
        <dbReference type="Proteomes" id="UP001163152"/>
    </source>
</evidence>
<dbReference type="AlphaFoldDB" id="A0A9E9CBU8"/>
<organism evidence="2 3">
    <name type="scientific">Thermocoleostomius sinensis A174</name>
    <dbReference type="NCBI Taxonomy" id="2016057"/>
    <lineage>
        <taxon>Bacteria</taxon>
        <taxon>Bacillati</taxon>
        <taxon>Cyanobacteriota</taxon>
        <taxon>Cyanophyceae</taxon>
        <taxon>Oculatellales</taxon>
        <taxon>Oculatellaceae</taxon>
        <taxon>Thermocoleostomius</taxon>
    </lineage>
</organism>
<evidence type="ECO:0000256" key="1">
    <source>
        <dbReference type="SAM" id="MobiDB-lite"/>
    </source>
</evidence>
<dbReference type="RefSeq" id="WP_268611162.1">
    <property type="nucleotide sequence ID" value="NZ_CP113797.1"/>
</dbReference>
<gene>
    <name evidence="2" type="ORF">OXH18_04180</name>
</gene>
<dbReference type="Proteomes" id="UP001163152">
    <property type="component" value="Chromosome"/>
</dbReference>
<feature type="region of interest" description="Disordered" evidence="1">
    <location>
        <begin position="1"/>
        <end position="29"/>
    </location>
</feature>
<keyword evidence="3" id="KW-1185">Reference proteome</keyword>
<name>A0A9E9CBU8_9CYAN</name>
<dbReference type="KEGG" id="tsin:OXH18_04180"/>
<sequence length="147" mass="16368">MSSSKSKDGGAPSNPKPGQDENPEGACRPTFYMSTDLLAAIEAQSVAEDKKRSPFVAEVLEFLLTSPVGEQLRENAQKHRRSLMHELESSLVLFNDHIPTARIVELAEASQRHPDQMLVRLILLGLRVYERAIDRMEADIEGSNELP</sequence>